<protein>
    <recommendedName>
        <fullName evidence="2">Lipoprotein</fullName>
    </recommendedName>
</protein>
<evidence type="ECO:0000313" key="1">
    <source>
        <dbReference type="EMBL" id="QJB01099.1"/>
    </source>
</evidence>
<dbReference type="PROSITE" id="PS51257">
    <property type="entry name" value="PROKAR_LIPOPROTEIN"/>
    <property type="match status" value="1"/>
</dbReference>
<proteinExistence type="predicted"/>
<accession>A0A6M3M851</accession>
<evidence type="ECO:0008006" key="2">
    <source>
        <dbReference type="Google" id="ProtNLM"/>
    </source>
</evidence>
<reference evidence="1" key="1">
    <citation type="submission" date="2020-03" db="EMBL/GenBank/DDBJ databases">
        <title>The deep terrestrial virosphere.</title>
        <authorList>
            <person name="Holmfeldt K."/>
            <person name="Nilsson E."/>
            <person name="Simone D."/>
            <person name="Lopez-Fernandez M."/>
            <person name="Wu X."/>
            <person name="de Brujin I."/>
            <person name="Lundin D."/>
            <person name="Andersson A."/>
            <person name="Bertilsson S."/>
            <person name="Dopson M."/>
        </authorList>
    </citation>
    <scope>NUCLEOTIDE SEQUENCE</scope>
    <source>
        <strain evidence="1">MM171A00145</strain>
    </source>
</reference>
<dbReference type="AlphaFoldDB" id="A0A6M3M851"/>
<dbReference type="EMBL" id="MT143705">
    <property type="protein sequence ID" value="QJB01099.1"/>
    <property type="molecule type" value="Genomic_DNA"/>
</dbReference>
<organism evidence="1">
    <name type="scientific">viral metagenome</name>
    <dbReference type="NCBI Taxonomy" id="1070528"/>
    <lineage>
        <taxon>unclassified sequences</taxon>
        <taxon>metagenomes</taxon>
        <taxon>organismal metagenomes</taxon>
    </lineage>
</organism>
<sequence>MKHLPTTLALAAITWTFAGCVELGGSWTDAKDGCDCDLYPVTLYLHEDDGANPEGGDFTAVIFDPDNQGYDLLELFVDGEAIEHQTYAFQNTESHESGLCVSPLRSIQLPPGQRLLSGELLLAGELVATDAILVDVTD</sequence>
<gene>
    <name evidence="1" type="ORF">MM171A00145_0036</name>
</gene>
<name>A0A6M3M851_9ZZZZ</name>